<evidence type="ECO:0000313" key="3">
    <source>
        <dbReference type="Proteomes" id="UP000193136"/>
    </source>
</evidence>
<reference evidence="2 3" key="1">
    <citation type="submission" date="2017-03" db="EMBL/GenBank/DDBJ databases">
        <title>Genome sequence of Geothermobacter sp. EPR-M, Deep-Sea Iron Reducer.</title>
        <authorList>
            <person name="Tully B."/>
            <person name="Savalia P."/>
            <person name="Abuyen K."/>
            <person name="Baughan C."/>
            <person name="Romero E."/>
            <person name="Ronkowski C."/>
            <person name="Torres B."/>
            <person name="Tremblay J."/>
            <person name="Trujillo A."/>
            <person name="Tyler M."/>
            <person name="Perez-Rodriguez I."/>
            <person name="Amend J."/>
        </authorList>
    </citation>
    <scope>NUCLEOTIDE SEQUENCE [LARGE SCALE GENOMIC DNA]</scope>
    <source>
        <strain evidence="2 3">EPR-M</strain>
    </source>
</reference>
<proteinExistence type="predicted"/>
<organism evidence="2 3">
    <name type="scientific">Geothermobacter hydrogeniphilus</name>
    <dbReference type="NCBI Taxonomy" id="1969733"/>
    <lineage>
        <taxon>Bacteria</taxon>
        <taxon>Pseudomonadati</taxon>
        <taxon>Thermodesulfobacteriota</taxon>
        <taxon>Desulfuromonadia</taxon>
        <taxon>Desulfuromonadales</taxon>
        <taxon>Geothermobacteraceae</taxon>
        <taxon>Geothermobacter</taxon>
    </lineage>
</organism>
<gene>
    <name evidence="2" type="ORF">B5V00_12130</name>
</gene>
<dbReference type="Proteomes" id="UP000193136">
    <property type="component" value="Unassembled WGS sequence"/>
</dbReference>
<evidence type="ECO:0000313" key="2">
    <source>
        <dbReference type="EMBL" id="ORJ58590.1"/>
    </source>
</evidence>
<keyword evidence="3" id="KW-1185">Reference proteome</keyword>
<feature type="signal peptide" evidence="1">
    <location>
        <begin position="1"/>
        <end position="25"/>
    </location>
</feature>
<name>A0A1X0Y074_9BACT</name>
<comment type="caution">
    <text evidence="2">The sequence shown here is derived from an EMBL/GenBank/DDBJ whole genome shotgun (WGS) entry which is preliminary data.</text>
</comment>
<keyword evidence="1" id="KW-0732">Signal</keyword>
<dbReference type="SUPFAM" id="SSF56935">
    <property type="entry name" value="Porins"/>
    <property type="match status" value="1"/>
</dbReference>
<dbReference type="AlphaFoldDB" id="A0A1X0Y074"/>
<evidence type="ECO:0000256" key="1">
    <source>
        <dbReference type="SAM" id="SignalP"/>
    </source>
</evidence>
<protein>
    <submittedName>
        <fullName evidence="2">Uncharacterized protein</fullName>
    </submittedName>
</protein>
<sequence length="411" mass="47017">MKNCSRILALLAAVLLVGMVCQASAATRISGRASTEFEWYDNADEDTATPIYQYLLFNATDIADTGWTFRGYGRLADDPSDEADVDSEFYYGYLEKRNLVTDLDLKLGRQFISTSAGASVMDGLYLNYNNLGPVDLAFFGGGDVKFDDNYSTGDWIVGGEVSSDRLIKNLAAGFSYLQKWEDEELGYELFGLDLDYNLPNLMRFYSETQYSWLTDEVTYFLLGAKYYRDSRWSLRAEYLYSLPVFSSTSIYSVFAVDEYEEALLEFNYLIQTGLNAYGRYTHEFYQSTSDADVFEAGLEMQRIAKLSGYLVGTYRLDEDGQDLMGIKIRVAYLFHPRFEAGIGAHVDVLERQIGFLGDQYNDEDDTTSQRYWVDATAYLTEKINLQGKLEAVKSDLWDKYFRGRLRLNYLF</sequence>
<dbReference type="STRING" id="1969733.B5V00_12130"/>
<dbReference type="EMBL" id="NAAD01000015">
    <property type="protein sequence ID" value="ORJ58590.1"/>
    <property type="molecule type" value="Genomic_DNA"/>
</dbReference>
<feature type="chain" id="PRO_5012913700" evidence="1">
    <location>
        <begin position="26"/>
        <end position="411"/>
    </location>
</feature>
<accession>A0A1X0Y074</accession>